<proteinExistence type="predicted"/>
<evidence type="ECO:0000313" key="4">
    <source>
        <dbReference type="Proteomes" id="UP000027336"/>
    </source>
</evidence>
<reference evidence="3 4" key="2">
    <citation type="submission" date="2012-04" db="EMBL/GenBank/DDBJ databases">
        <title>The Genome Sequence of Bartonella rochalimae BMGH.</title>
        <authorList>
            <consortium name="The Broad Institute Genome Sequencing Platform"/>
            <consortium name="The Broad Institute Genome Sequencing Center for Infectious Disease"/>
            <person name="Feldgarden M."/>
            <person name="Kirby J."/>
            <person name="Kosoy M."/>
            <person name="Birtles R."/>
            <person name="Probert W.S."/>
            <person name="Chiaraviglio L."/>
            <person name="Walker B."/>
            <person name="Young S.K."/>
            <person name="Zeng Q."/>
            <person name="Gargeya S."/>
            <person name="Fitzgerald M."/>
            <person name="Haas B."/>
            <person name="Abouelleil A."/>
            <person name="Alvarado L."/>
            <person name="Arachchi H.M."/>
            <person name="Berlin A.M."/>
            <person name="Chapman S.B."/>
            <person name="Goldberg J."/>
            <person name="Griggs A."/>
            <person name="Gujja S."/>
            <person name="Hansen M."/>
            <person name="Howarth C."/>
            <person name="Imamovic A."/>
            <person name="Larimer J."/>
            <person name="McCowen C."/>
            <person name="Montmayeur A."/>
            <person name="Murphy C."/>
            <person name="Neiman D."/>
            <person name="Pearson M."/>
            <person name="Priest M."/>
            <person name="Roberts A."/>
            <person name="Saif S."/>
            <person name="Shea T."/>
            <person name="Sisk P."/>
            <person name="Sykes S."/>
            <person name="Wortman J."/>
            <person name="Nusbaum C."/>
            <person name="Birren B."/>
        </authorList>
    </citation>
    <scope>NUCLEOTIDE SEQUENCE [LARGE SCALE GENOMIC DNA]</scope>
    <source>
        <strain evidence="3 4">ATCC BAA-1498</strain>
    </source>
</reference>
<dbReference type="eggNOG" id="COG0750">
    <property type="taxonomic scope" value="Bacteria"/>
</dbReference>
<keyword evidence="2" id="KW-0645">Protease</keyword>
<keyword evidence="1" id="KW-0472">Membrane</keyword>
<dbReference type="PATRIC" id="fig|685782.3.peg.382"/>
<accession>E6YM67</accession>
<dbReference type="EMBL" id="AHPK01000002">
    <property type="protein sequence ID" value="KEC56945.1"/>
    <property type="molecule type" value="Genomic_DNA"/>
</dbReference>
<keyword evidence="2" id="KW-0482">Metalloprotease</keyword>
<feature type="transmembrane region" description="Helical" evidence="1">
    <location>
        <begin position="15"/>
        <end position="38"/>
    </location>
</feature>
<dbReference type="GO" id="GO:0008237">
    <property type="term" value="F:metallopeptidase activity"/>
    <property type="evidence" value="ECO:0007669"/>
    <property type="project" value="UniProtKB-KW"/>
</dbReference>
<name>E6YM67_9HYPH</name>
<evidence type="ECO:0000313" key="2">
    <source>
        <dbReference type="EMBL" id="CBI77969.1"/>
    </source>
</evidence>
<keyword evidence="1" id="KW-1133">Transmembrane helix</keyword>
<keyword evidence="1" id="KW-0812">Transmembrane</keyword>
<protein>
    <submittedName>
        <fullName evidence="2">Membrane-associated zinc metalloprotease</fullName>
    </submittedName>
</protein>
<gene>
    <name evidence="2" type="ORF">BARRO_50318</name>
    <name evidence="3" type="ORF">O99_00367</name>
</gene>
<dbReference type="AlphaFoldDB" id="E6YM67"/>
<reference evidence="2" key="1">
    <citation type="journal article" date="2011" name="PLoS Genet.">
        <title>Parallel evolution of a type IV secretion system in radiating lineages of the host-restricted bacterial pathogen Bartonella.</title>
        <authorList>
            <person name="Engel P."/>
            <person name="Salzburger W."/>
            <person name="Liesch M."/>
            <person name="Chang C.C."/>
            <person name="Maruyama S."/>
            <person name="Lanz C."/>
            <person name="Calteau A."/>
            <person name="Lajus A."/>
            <person name="Medigue C."/>
            <person name="Schuster S.C."/>
            <person name="Dehio C."/>
        </authorList>
    </citation>
    <scope>NUCLEOTIDE SEQUENCE</scope>
    <source>
        <strain evidence="2">ATCC BAA-1498</strain>
    </source>
</reference>
<dbReference type="Proteomes" id="UP000027336">
    <property type="component" value="Unassembled WGS sequence"/>
</dbReference>
<dbReference type="GO" id="GO:0006508">
    <property type="term" value="P:proteolysis"/>
    <property type="evidence" value="ECO:0007669"/>
    <property type="project" value="UniProtKB-KW"/>
</dbReference>
<evidence type="ECO:0000256" key="1">
    <source>
        <dbReference type="SAM" id="Phobius"/>
    </source>
</evidence>
<keyword evidence="4" id="KW-1185">Reference proteome</keyword>
<keyword evidence="2" id="KW-0378">Hydrolase</keyword>
<dbReference type="HOGENOM" id="CLU_2987372_0_0_5"/>
<dbReference type="EMBL" id="FN645459">
    <property type="protein sequence ID" value="CBI77969.1"/>
    <property type="molecule type" value="Genomic_DNA"/>
</dbReference>
<sequence>MILLENDTLEFLGHILNVGGLFLRGLNVILTILIIVFVHGMGHYLIGRWCGIRVSVF</sequence>
<organism evidence="2">
    <name type="scientific">Bartonella rochalimae ATCC BAA-1498</name>
    <dbReference type="NCBI Taxonomy" id="685782"/>
    <lineage>
        <taxon>Bacteria</taxon>
        <taxon>Pseudomonadati</taxon>
        <taxon>Pseudomonadota</taxon>
        <taxon>Alphaproteobacteria</taxon>
        <taxon>Hyphomicrobiales</taxon>
        <taxon>Bartonellaceae</taxon>
        <taxon>Bartonella</taxon>
    </lineage>
</organism>
<evidence type="ECO:0000313" key="3">
    <source>
        <dbReference type="EMBL" id="KEC56945.1"/>
    </source>
</evidence>